<evidence type="ECO:0000313" key="3">
    <source>
        <dbReference type="Proteomes" id="UP001287356"/>
    </source>
</evidence>
<feature type="compositionally biased region" description="Basic residues" evidence="1">
    <location>
        <begin position="13"/>
        <end position="26"/>
    </location>
</feature>
<gene>
    <name evidence="2" type="ORF">B0T24DRAFT_151093</name>
</gene>
<reference evidence="2" key="1">
    <citation type="journal article" date="2023" name="Mol. Phylogenet. Evol.">
        <title>Genome-scale phylogeny and comparative genomics of the fungal order Sordariales.</title>
        <authorList>
            <person name="Hensen N."/>
            <person name="Bonometti L."/>
            <person name="Westerberg I."/>
            <person name="Brannstrom I.O."/>
            <person name="Guillou S."/>
            <person name="Cros-Aarteil S."/>
            <person name="Calhoun S."/>
            <person name="Haridas S."/>
            <person name="Kuo A."/>
            <person name="Mondo S."/>
            <person name="Pangilinan J."/>
            <person name="Riley R."/>
            <person name="LaButti K."/>
            <person name="Andreopoulos B."/>
            <person name="Lipzen A."/>
            <person name="Chen C."/>
            <person name="Yan M."/>
            <person name="Daum C."/>
            <person name="Ng V."/>
            <person name="Clum A."/>
            <person name="Steindorff A."/>
            <person name="Ohm R.A."/>
            <person name="Martin F."/>
            <person name="Silar P."/>
            <person name="Natvig D.O."/>
            <person name="Lalanne C."/>
            <person name="Gautier V."/>
            <person name="Ament-Velasquez S.L."/>
            <person name="Kruys A."/>
            <person name="Hutchinson M.I."/>
            <person name="Powell A.J."/>
            <person name="Barry K."/>
            <person name="Miller A.N."/>
            <person name="Grigoriev I.V."/>
            <person name="Debuchy R."/>
            <person name="Gladieux P."/>
            <person name="Hiltunen Thoren M."/>
            <person name="Johannesson H."/>
        </authorList>
    </citation>
    <scope>NUCLEOTIDE SEQUENCE</scope>
    <source>
        <strain evidence="2">CBS 958.72</strain>
    </source>
</reference>
<dbReference type="EMBL" id="JAULSN010000002">
    <property type="protein sequence ID" value="KAK3379311.1"/>
    <property type="molecule type" value="Genomic_DNA"/>
</dbReference>
<feature type="region of interest" description="Disordered" evidence="1">
    <location>
        <begin position="1"/>
        <end position="26"/>
    </location>
</feature>
<dbReference type="Proteomes" id="UP001287356">
    <property type="component" value="Unassembled WGS sequence"/>
</dbReference>
<dbReference type="AlphaFoldDB" id="A0AAE0KMC9"/>
<organism evidence="2 3">
    <name type="scientific">Lasiosphaeria ovina</name>
    <dbReference type="NCBI Taxonomy" id="92902"/>
    <lineage>
        <taxon>Eukaryota</taxon>
        <taxon>Fungi</taxon>
        <taxon>Dikarya</taxon>
        <taxon>Ascomycota</taxon>
        <taxon>Pezizomycotina</taxon>
        <taxon>Sordariomycetes</taxon>
        <taxon>Sordariomycetidae</taxon>
        <taxon>Sordariales</taxon>
        <taxon>Lasiosphaeriaceae</taxon>
        <taxon>Lasiosphaeria</taxon>
    </lineage>
</organism>
<proteinExistence type="predicted"/>
<keyword evidence="3" id="KW-1185">Reference proteome</keyword>
<reference evidence="2" key="2">
    <citation type="submission" date="2023-06" db="EMBL/GenBank/DDBJ databases">
        <authorList>
            <consortium name="Lawrence Berkeley National Laboratory"/>
            <person name="Haridas S."/>
            <person name="Hensen N."/>
            <person name="Bonometti L."/>
            <person name="Westerberg I."/>
            <person name="Brannstrom I.O."/>
            <person name="Guillou S."/>
            <person name="Cros-Aarteil S."/>
            <person name="Calhoun S."/>
            <person name="Kuo A."/>
            <person name="Mondo S."/>
            <person name="Pangilinan J."/>
            <person name="Riley R."/>
            <person name="Labutti K."/>
            <person name="Andreopoulos B."/>
            <person name="Lipzen A."/>
            <person name="Chen C."/>
            <person name="Yanf M."/>
            <person name="Daum C."/>
            <person name="Ng V."/>
            <person name="Clum A."/>
            <person name="Steindorff A."/>
            <person name="Ohm R."/>
            <person name="Martin F."/>
            <person name="Silar P."/>
            <person name="Natvig D."/>
            <person name="Lalanne C."/>
            <person name="Gautier V."/>
            <person name="Ament-Velasquez S.L."/>
            <person name="Kruys A."/>
            <person name="Hutchinson M.I."/>
            <person name="Powell A.J."/>
            <person name="Barry K."/>
            <person name="Miller A.N."/>
            <person name="Grigoriev I.V."/>
            <person name="Debuchy R."/>
            <person name="Gladieux P."/>
            <person name="Thoren M.H."/>
            <person name="Johannesson H."/>
        </authorList>
    </citation>
    <scope>NUCLEOTIDE SEQUENCE</scope>
    <source>
        <strain evidence="2">CBS 958.72</strain>
    </source>
</reference>
<protein>
    <submittedName>
        <fullName evidence="2">Uncharacterized protein</fullName>
    </submittedName>
</protein>
<evidence type="ECO:0000256" key="1">
    <source>
        <dbReference type="SAM" id="MobiDB-lite"/>
    </source>
</evidence>
<evidence type="ECO:0000313" key="2">
    <source>
        <dbReference type="EMBL" id="KAK3379311.1"/>
    </source>
</evidence>
<sequence>MNLGPPPRIAPVRQKKKGGKTRNQMTKKRKNLAELVVYACFICLLASLPPRTFRHLVSLNHIHPTLAEPASIPHPPRRLLIANEKRKNGEGKSRTSSIQLKGGWASHAAQARRGKIKRKKKNSYRTQKKNTLIIKQDILSLILTTTPLLLTLLE</sequence>
<accession>A0AAE0KMC9</accession>
<comment type="caution">
    <text evidence="2">The sequence shown here is derived from an EMBL/GenBank/DDBJ whole genome shotgun (WGS) entry which is preliminary data.</text>
</comment>
<name>A0AAE0KMC9_9PEZI</name>